<dbReference type="Proteomes" id="UP000035083">
    <property type="component" value="Unassembled WGS sequence"/>
</dbReference>
<comment type="caution">
    <text evidence="1">The sequence shown here is derived from an EMBL/GenBank/DDBJ whole genome shotgun (WGS) entry which is preliminary data.</text>
</comment>
<keyword evidence="2" id="KW-1185">Reference proteome</keyword>
<protein>
    <recommendedName>
        <fullName evidence="3">DUF3558 domain-containing protein</fullName>
    </recommendedName>
</protein>
<sequence length="127" mass="13524">MSIDPTTATDAAGTDGQTLRGCRWRYITGKHSGWSIAQFVGNSASLAADKAKFRSGDDIWLADLSINGRVVGLHRSAQLADCDTYVQSGRAGVHTVAMYVGPTPPPPSEICDRALAFTRATISKMPL</sequence>
<evidence type="ECO:0008006" key="3">
    <source>
        <dbReference type="Google" id="ProtNLM"/>
    </source>
</evidence>
<organism evidence="1 2">
    <name type="scientific">Gordonia sihwensis NBRC 108236</name>
    <dbReference type="NCBI Taxonomy" id="1223544"/>
    <lineage>
        <taxon>Bacteria</taxon>
        <taxon>Bacillati</taxon>
        <taxon>Actinomycetota</taxon>
        <taxon>Actinomycetes</taxon>
        <taxon>Mycobacteriales</taxon>
        <taxon>Gordoniaceae</taxon>
        <taxon>Gordonia</taxon>
    </lineage>
</organism>
<proteinExistence type="predicted"/>
<dbReference type="eggNOG" id="ENOG5031VXB">
    <property type="taxonomic scope" value="Bacteria"/>
</dbReference>
<reference evidence="1 2" key="1">
    <citation type="submission" date="2012-12" db="EMBL/GenBank/DDBJ databases">
        <title>Whole genome shotgun sequence of Gordonia sihwensis NBRC 108236.</title>
        <authorList>
            <person name="Yoshida I."/>
            <person name="Hosoyama A."/>
            <person name="Tsuchikane K."/>
            <person name="Ando Y."/>
            <person name="Baba S."/>
            <person name="Ohji S."/>
            <person name="Hamada M."/>
            <person name="Tamura T."/>
            <person name="Yamazoe A."/>
            <person name="Yamazaki S."/>
            <person name="Fujita N."/>
        </authorList>
    </citation>
    <scope>NUCLEOTIDE SEQUENCE [LARGE SCALE GENOMIC DNA]</scope>
    <source>
        <strain evidence="1 2">NBRC 108236</strain>
    </source>
</reference>
<dbReference type="AlphaFoldDB" id="L7LP28"/>
<gene>
    <name evidence="1" type="ORF">GSI01S_39_00370</name>
</gene>
<accession>L7LP28</accession>
<name>L7LP28_9ACTN</name>
<evidence type="ECO:0000313" key="2">
    <source>
        <dbReference type="Proteomes" id="UP000035083"/>
    </source>
</evidence>
<evidence type="ECO:0000313" key="1">
    <source>
        <dbReference type="EMBL" id="GAC62639.1"/>
    </source>
</evidence>
<dbReference type="EMBL" id="BANU01000039">
    <property type="protein sequence ID" value="GAC62639.1"/>
    <property type="molecule type" value="Genomic_DNA"/>
</dbReference>